<feature type="transmembrane region" description="Helical" evidence="1">
    <location>
        <begin position="60"/>
        <end position="82"/>
    </location>
</feature>
<dbReference type="InterPro" id="IPR033214">
    <property type="entry name" value="AKIP1"/>
</dbReference>
<keyword evidence="1" id="KW-1133">Transmembrane helix</keyword>
<evidence type="ECO:0000256" key="1">
    <source>
        <dbReference type="SAM" id="Phobius"/>
    </source>
</evidence>
<dbReference type="GeneTree" id="ENSGT01120000273176"/>
<dbReference type="AlphaFoldDB" id="A0A3B5K297"/>
<dbReference type="OMA" id="VLQYMNV"/>
<dbReference type="STRING" id="31033.ENSTRUP00000050073"/>
<dbReference type="PANTHER" id="PTHR14330">
    <property type="entry name" value="A-KINASE-INTERACTING PROTEIN 1"/>
    <property type="match status" value="1"/>
</dbReference>
<dbReference type="GO" id="GO:0005654">
    <property type="term" value="C:nucleoplasm"/>
    <property type="evidence" value="ECO:0007669"/>
    <property type="project" value="TreeGrafter"/>
</dbReference>
<accession>A0A3B5K297</accession>
<sequence>MASLTWLDSSLRRSASLGQEVLERATRRAVDWNNVGVALASSTPGGADWTKGVSMVTHSLNLLGVFAAVAGSMAQVTSQILTSSHHQGAIELVTFYWLSSFILFYVKSHKQKKKIKSLKLMSWQNGLSPDEDFDIRVPPGTYAVTAGVADSEQQTLLVNLKAGESFKLTFNF</sequence>
<reference evidence="2" key="2">
    <citation type="submission" date="2025-08" db="UniProtKB">
        <authorList>
            <consortium name="Ensembl"/>
        </authorList>
    </citation>
    <scope>IDENTIFICATION</scope>
</reference>
<reference evidence="2 3" key="1">
    <citation type="journal article" date="2011" name="Genome Biol. Evol.">
        <title>Integration of the genetic map and genome assembly of fugu facilitates insights into distinct features of genome evolution in teleosts and mammals.</title>
        <authorList>
            <person name="Kai W."/>
            <person name="Kikuchi K."/>
            <person name="Tohari S."/>
            <person name="Chew A.K."/>
            <person name="Tay A."/>
            <person name="Fujiwara A."/>
            <person name="Hosoya S."/>
            <person name="Suetake H."/>
            <person name="Naruse K."/>
            <person name="Brenner S."/>
            <person name="Suzuki Y."/>
            <person name="Venkatesh B."/>
        </authorList>
    </citation>
    <scope>NUCLEOTIDE SEQUENCE [LARGE SCALE GENOMIC DNA]</scope>
</reference>
<keyword evidence="1" id="KW-0472">Membrane</keyword>
<proteinExistence type="predicted"/>
<dbReference type="PANTHER" id="PTHR14330:SF2">
    <property type="entry name" value="A-KINASE-INTERACTING PROTEIN 1"/>
    <property type="match status" value="1"/>
</dbReference>
<dbReference type="InParanoid" id="A0A3B5K297"/>
<name>A0A3B5K297_TAKRU</name>
<dbReference type="GO" id="GO:1901222">
    <property type="term" value="P:regulation of non-canonical NF-kappaB signal transduction"/>
    <property type="evidence" value="ECO:0007669"/>
    <property type="project" value="InterPro"/>
</dbReference>
<keyword evidence="1" id="KW-0812">Transmembrane</keyword>
<dbReference type="Proteomes" id="UP000005226">
    <property type="component" value="Chromosome 9"/>
</dbReference>
<dbReference type="Ensembl" id="ENSTRUT00000055742.2">
    <property type="protein sequence ID" value="ENSTRUP00000050073.2"/>
    <property type="gene ID" value="ENSTRUG00000021554.2"/>
</dbReference>
<feature type="transmembrane region" description="Helical" evidence="1">
    <location>
        <begin position="88"/>
        <end position="106"/>
    </location>
</feature>
<evidence type="ECO:0000313" key="3">
    <source>
        <dbReference type="Proteomes" id="UP000005226"/>
    </source>
</evidence>
<reference evidence="2" key="3">
    <citation type="submission" date="2025-09" db="UniProtKB">
        <authorList>
            <consortium name="Ensembl"/>
        </authorList>
    </citation>
    <scope>IDENTIFICATION</scope>
</reference>
<organism evidence="2 3">
    <name type="scientific">Takifugu rubripes</name>
    <name type="common">Japanese pufferfish</name>
    <name type="synonym">Fugu rubripes</name>
    <dbReference type="NCBI Taxonomy" id="31033"/>
    <lineage>
        <taxon>Eukaryota</taxon>
        <taxon>Metazoa</taxon>
        <taxon>Chordata</taxon>
        <taxon>Craniata</taxon>
        <taxon>Vertebrata</taxon>
        <taxon>Euteleostomi</taxon>
        <taxon>Actinopterygii</taxon>
        <taxon>Neopterygii</taxon>
        <taxon>Teleostei</taxon>
        <taxon>Neoteleostei</taxon>
        <taxon>Acanthomorphata</taxon>
        <taxon>Eupercaria</taxon>
        <taxon>Tetraodontiformes</taxon>
        <taxon>Tetradontoidea</taxon>
        <taxon>Tetraodontidae</taxon>
        <taxon>Takifugu</taxon>
    </lineage>
</organism>
<evidence type="ECO:0000313" key="2">
    <source>
        <dbReference type="Ensembl" id="ENSTRUP00000050073.2"/>
    </source>
</evidence>
<protein>
    <submittedName>
        <fullName evidence="2">Uncharacterized protein</fullName>
    </submittedName>
</protein>
<keyword evidence="3" id="KW-1185">Reference proteome</keyword>